<sequence length="144" mass="15437">MPPVSEAAPARPVKVLIYSDDVNTRQQVILALGRRPHPDLPEFEYVEVATEPVVLQNMDSGTINLAILDGEAVPAGGMGIAKQLKDEIYECPPVVVLTGRPQDAWLATWSRAEAAVPHPIDPIQLAEAVIALMRPSVPATSPTS</sequence>
<dbReference type="Gene3D" id="3.40.50.2300">
    <property type="match status" value="1"/>
</dbReference>
<dbReference type="GO" id="GO:0000160">
    <property type="term" value="P:phosphorelay signal transduction system"/>
    <property type="evidence" value="ECO:0007669"/>
    <property type="project" value="InterPro"/>
</dbReference>
<keyword evidence="4" id="KW-1185">Reference proteome</keyword>
<reference evidence="3 4" key="1">
    <citation type="submission" date="2019-01" db="EMBL/GenBank/DDBJ databases">
        <title>Novel species of Nocardioides.</title>
        <authorList>
            <person name="Liu Q."/>
            <person name="Xin Y.-H."/>
        </authorList>
    </citation>
    <scope>NUCLEOTIDE SEQUENCE [LARGE SCALE GENOMIC DNA]</scope>
    <source>
        <strain evidence="3 4">HLT3-15</strain>
    </source>
</reference>
<keyword evidence="1" id="KW-0597">Phosphoprotein</keyword>
<evidence type="ECO:0000256" key="1">
    <source>
        <dbReference type="PROSITE-ProRule" id="PRU00169"/>
    </source>
</evidence>
<evidence type="ECO:0000259" key="2">
    <source>
        <dbReference type="PROSITE" id="PS50110"/>
    </source>
</evidence>
<dbReference type="EMBL" id="SDWS01000001">
    <property type="protein sequence ID" value="RYB96356.1"/>
    <property type="molecule type" value="Genomic_DNA"/>
</dbReference>
<dbReference type="Proteomes" id="UP000291838">
    <property type="component" value="Unassembled WGS sequence"/>
</dbReference>
<organism evidence="3 4">
    <name type="scientific">Nocardioides glacieisoli</name>
    <dbReference type="NCBI Taxonomy" id="1168730"/>
    <lineage>
        <taxon>Bacteria</taxon>
        <taxon>Bacillati</taxon>
        <taxon>Actinomycetota</taxon>
        <taxon>Actinomycetes</taxon>
        <taxon>Propionibacteriales</taxon>
        <taxon>Nocardioidaceae</taxon>
        <taxon>Nocardioides</taxon>
    </lineage>
</organism>
<dbReference type="InterPro" id="IPR011006">
    <property type="entry name" value="CheY-like_superfamily"/>
</dbReference>
<name>A0A4Q2S4W3_9ACTN</name>
<accession>A0A4Q2S4W3</accession>
<evidence type="ECO:0000313" key="4">
    <source>
        <dbReference type="Proteomes" id="UP000291838"/>
    </source>
</evidence>
<feature type="modified residue" description="4-aspartylphosphate" evidence="1">
    <location>
        <position position="69"/>
    </location>
</feature>
<feature type="domain" description="Response regulatory" evidence="2">
    <location>
        <begin position="14"/>
        <end position="133"/>
    </location>
</feature>
<proteinExistence type="predicted"/>
<dbReference type="OrthoDB" id="3395459at2"/>
<evidence type="ECO:0000313" key="3">
    <source>
        <dbReference type="EMBL" id="RYB96356.1"/>
    </source>
</evidence>
<dbReference type="AlphaFoldDB" id="A0A4Q2S4W3"/>
<gene>
    <name evidence="3" type="ORF">EUA06_01930</name>
</gene>
<dbReference type="PROSITE" id="PS50110">
    <property type="entry name" value="RESPONSE_REGULATORY"/>
    <property type="match status" value="1"/>
</dbReference>
<comment type="caution">
    <text evidence="3">The sequence shown here is derived from an EMBL/GenBank/DDBJ whole genome shotgun (WGS) entry which is preliminary data.</text>
</comment>
<dbReference type="InterPro" id="IPR001789">
    <property type="entry name" value="Sig_transdc_resp-reg_receiver"/>
</dbReference>
<dbReference type="SUPFAM" id="SSF52172">
    <property type="entry name" value="CheY-like"/>
    <property type="match status" value="1"/>
</dbReference>
<protein>
    <submittedName>
        <fullName evidence="3">Response regulator transcription factor</fullName>
    </submittedName>
</protein>